<dbReference type="NCBIfam" id="TIGR00331">
    <property type="entry name" value="hrcA"/>
    <property type="match status" value="1"/>
</dbReference>
<dbReference type="InterPro" id="IPR036388">
    <property type="entry name" value="WH-like_DNA-bd_sf"/>
</dbReference>
<reference evidence="7 8" key="1">
    <citation type="journal article" date="2016" name="Nat. Commun.">
        <title>Thousands of microbial genomes shed light on interconnected biogeochemical processes in an aquifer system.</title>
        <authorList>
            <person name="Anantharaman K."/>
            <person name="Brown C.T."/>
            <person name="Hug L.A."/>
            <person name="Sharon I."/>
            <person name="Castelle C.J."/>
            <person name="Probst A.J."/>
            <person name="Thomas B.C."/>
            <person name="Singh A."/>
            <person name="Wilkins M.J."/>
            <person name="Karaoz U."/>
            <person name="Brodie E.L."/>
            <person name="Williams K.H."/>
            <person name="Hubbard S.S."/>
            <person name="Banfield J.F."/>
        </authorList>
    </citation>
    <scope>NUCLEOTIDE SEQUENCE [LARGE SCALE GENOMIC DNA]</scope>
</reference>
<dbReference type="Pfam" id="PF01628">
    <property type="entry name" value="HrcA"/>
    <property type="match status" value="1"/>
</dbReference>
<dbReference type="SUPFAM" id="SSF46785">
    <property type="entry name" value="Winged helix' DNA-binding domain"/>
    <property type="match status" value="1"/>
</dbReference>
<dbReference type="GO" id="GO:0003677">
    <property type="term" value="F:DNA binding"/>
    <property type="evidence" value="ECO:0007669"/>
    <property type="project" value="InterPro"/>
</dbReference>
<dbReference type="PIRSF" id="PIRSF005485">
    <property type="entry name" value="HrcA"/>
    <property type="match status" value="1"/>
</dbReference>
<protein>
    <recommendedName>
        <fullName evidence="5">Heat-inducible transcription repressor HrcA</fullName>
    </recommendedName>
</protein>
<organism evidence="7 8">
    <name type="scientific">Candidatus Glassbacteria bacterium GWA2_58_10</name>
    <dbReference type="NCBI Taxonomy" id="1817865"/>
    <lineage>
        <taxon>Bacteria</taxon>
        <taxon>Candidatus Glassiibacteriota</taxon>
    </lineage>
</organism>
<dbReference type="InterPro" id="IPR002571">
    <property type="entry name" value="HrcA"/>
</dbReference>
<evidence type="ECO:0000313" key="8">
    <source>
        <dbReference type="Proteomes" id="UP000176992"/>
    </source>
</evidence>
<dbReference type="Proteomes" id="UP000176992">
    <property type="component" value="Unassembled WGS sequence"/>
</dbReference>
<evidence type="ECO:0000256" key="1">
    <source>
        <dbReference type="ARBA" id="ARBA00022491"/>
    </source>
</evidence>
<evidence type="ECO:0000259" key="6">
    <source>
        <dbReference type="Pfam" id="PF01628"/>
    </source>
</evidence>
<name>A0A1F5YIG0_9BACT</name>
<dbReference type="InterPro" id="IPR023120">
    <property type="entry name" value="WHTH_transcript_rep_HrcA_IDD"/>
</dbReference>
<dbReference type="PANTHER" id="PTHR34824">
    <property type="entry name" value="HEAT-INDUCIBLE TRANSCRIPTION REPRESSOR HRCA"/>
    <property type="match status" value="1"/>
</dbReference>
<gene>
    <name evidence="5" type="primary">hrcA</name>
    <name evidence="7" type="ORF">A2Z86_09220</name>
</gene>
<dbReference type="Gene3D" id="3.30.390.60">
    <property type="entry name" value="Heat-inducible transcription repressor hrca homolog, domain 3"/>
    <property type="match status" value="1"/>
</dbReference>
<dbReference type="InterPro" id="IPR029016">
    <property type="entry name" value="GAF-like_dom_sf"/>
</dbReference>
<comment type="similarity">
    <text evidence="5">Belongs to the HrcA family.</text>
</comment>
<dbReference type="SUPFAM" id="SSF55781">
    <property type="entry name" value="GAF domain-like"/>
    <property type="match status" value="1"/>
</dbReference>
<keyword evidence="1 5" id="KW-0678">Repressor</keyword>
<dbReference type="InterPro" id="IPR021153">
    <property type="entry name" value="HrcA_C"/>
</dbReference>
<keyword evidence="2 5" id="KW-0805">Transcription regulation</keyword>
<comment type="function">
    <text evidence="5">Negative regulator of class I heat shock genes (grpE-dnaK-dnaJ and groELS operons). Prevents heat-shock induction of these operons.</text>
</comment>
<proteinExistence type="inferred from homology"/>
<dbReference type="HAMAP" id="MF_00081">
    <property type="entry name" value="HrcA"/>
    <property type="match status" value="1"/>
</dbReference>
<feature type="domain" description="Heat-inducible transcription repressor HrcA C-terminal" evidence="6">
    <location>
        <begin position="109"/>
        <end position="329"/>
    </location>
</feature>
<dbReference type="AlphaFoldDB" id="A0A1F5YIG0"/>
<sequence>MNPVQEELSARERGILEAVIDNFITTARPVGSRTLSRSGGLGLSPASIRNTMSDLEEKGYLYQPFQSAGRVPTDKAYRLHVDAVTAQRRSAPRSAVQTLERIKEDLAVEKVLQRAAEALSVITSELGFGIEPLVDEGLLEGVELIRLSSDRIMLVLTIGRGVVKTIFVELDRRFDNSRLDKLASRLRERLTGLTLSEIRHTARNRLKDAVEDERDPLNIFIQSADTLFDLKESNRELVFGETSKLATQPEFNDQGNLRSLISLTDRKLHLLEVMKKRANKEGLSISIGGENELSDLANFTLVTDTYRMGKMSGIIGVIGPTRMSYRRVISVVEYTSRLLSDMLDK</sequence>
<dbReference type="Gene3D" id="3.30.450.40">
    <property type="match status" value="1"/>
</dbReference>
<keyword evidence="4 5" id="KW-0804">Transcription</keyword>
<dbReference type="Gene3D" id="1.10.10.10">
    <property type="entry name" value="Winged helix-like DNA-binding domain superfamily/Winged helix DNA-binding domain"/>
    <property type="match status" value="1"/>
</dbReference>
<evidence type="ECO:0000256" key="5">
    <source>
        <dbReference type="HAMAP-Rule" id="MF_00081"/>
    </source>
</evidence>
<dbReference type="EMBL" id="MFIV01000002">
    <property type="protein sequence ID" value="OGF99959.1"/>
    <property type="molecule type" value="Genomic_DNA"/>
</dbReference>
<dbReference type="InterPro" id="IPR036390">
    <property type="entry name" value="WH_DNA-bd_sf"/>
</dbReference>
<keyword evidence="3 5" id="KW-0346">Stress response</keyword>
<evidence type="ECO:0000256" key="3">
    <source>
        <dbReference type="ARBA" id="ARBA00023016"/>
    </source>
</evidence>
<evidence type="ECO:0000313" key="7">
    <source>
        <dbReference type="EMBL" id="OGF99959.1"/>
    </source>
</evidence>
<dbReference type="GO" id="GO:0045892">
    <property type="term" value="P:negative regulation of DNA-templated transcription"/>
    <property type="evidence" value="ECO:0007669"/>
    <property type="project" value="UniProtKB-UniRule"/>
</dbReference>
<evidence type="ECO:0000256" key="4">
    <source>
        <dbReference type="ARBA" id="ARBA00023163"/>
    </source>
</evidence>
<comment type="caution">
    <text evidence="7">The sequence shown here is derived from an EMBL/GenBank/DDBJ whole genome shotgun (WGS) entry which is preliminary data.</text>
</comment>
<dbReference type="PANTHER" id="PTHR34824:SF1">
    <property type="entry name" value="HEAT-INDUCIBLE TRANSCRIPTION REPRESSOR HRCA"/>
    <property type="match status" value="1"/>
</dbReference>
<accession>A0A1F5YIG0</accession>
<evidence type="ECO:0000256" key="2">
    <source>
        <dbReference type="ARBA" id="ARBA00023015"/>
    </source>
</evidence>